<accession>A0A3D9YNH2</accession>
<dbReference type="GO" id="GO:0005737">
    <property type="term" value="C:cytoplasm"/>
    <property type="evidence" value="ECO:0007669"/>
    <property type="project" value="TreeGrafter"/>
</dbReference>
<dbReference type="Proteomes" id="UP000256900">
    <property type="component" value="Unassembled WGS sequence"/>
</dbReference>
<proteinExistence type="predicted"/>
<dbReference type="Gene3D" id="3.40.50.720">
    <property type="entry name" value="NAD(P)-binding Rossmann-like Domain"/>
    <property type="match status" value="1"/>
</dbReference>
<evidence type="ECO:0000313" key="3">
    <source>
        <dbReference type="Proteomes" id="UP000256900"/>
    </source>
</evidence>
<sequence>MSTGQRALVTGGSGFIGRRLVEALLQRGIGVRIATSGAPERIRWAPSYTDIVQADLKSPESLVRASEDCDLVFHVAYQFGGRREEQWRSNVEGTRALAQVAVRNKVRRFVHFSSIAAYGPQPDGDLDEQAPARPNDIYAEIKHHIDQMLLEMYRAQSLPVAILQPTIVYGPRGEAWTTRLLDQVKSSRVGLPASGQGLCNAVFVDDVVSAALLASEHEAAIGQAFLVSYATPVTWGDFYGAYAQMAREQEAVVALDDAEFDREWRRRYGTIPALQRYRRGLERLLAGRSPAEGGGLYLPDPGTRALYAARTAARIDKARQRLGYAPAFDLERGMALTAQWACDEKLI</sequence>
<dbReference type="RefSeq" id="WP_165204347.1">
    <property type="nucleotide sequence ID" value="NZ_CP025086.1"/>
</dbReference>
<organism evidence="2 3">
    <name type="scientific">Methylovirgula ligni</name>
    <dbReference type="NCBI Taxonomy" id="569860"/>
    <lineage>
        <taxon>Bacteria</taxon>
        <taxon>Pseudomonadati</taxon>
        <taxon>Pseudomonadota</taxon>
        <taxon>Alphaproteobacteria</taxon>
        <taxon>Hyphomicrobiales</taxon>
        <taxon>Beijerinckiaceae</taxon>
        <taxon>Methylovirgula</taxon>
    </lineage>
</organism>
<comment type="caution">
    <text evidence="2">The sequence shown here is derived from an EMBL/GenBank/DDBJ whole genome shotgun (WGS) entry which is preliminary data.</text>
</comment>
<keyword evidence="3" id="KW-1185">Reference proteome</keyword>
<dbReference type="InterPro" id="IPR036291">
    <property type="entry name" value="NAD(P)-bd_dom_sf"/>
</dbReference>
<feature type="domain" description="NAD-dependent epimerase/dehydratase" evidence="1">
    <location>
        <begin position="7"/>
        <end position="222"/>
    </location>
</feature>
<dbReference type="InterPro" id="IPR051783">
    <property type="entry name" value="NAD(P)-dependent_oxidoreduct"/>
</dbReference>
<dbReference type="AlphaFoldDB" id="A0A3D9YNH2"/>
<reference evidence="2 3" key="1">
    <citation type="submission" date="2018-08" db="EMBL/GenBank/DDBJ databases">
        <title>Genomic Encyclopedia of Type Strains, Phase IV (KMG-IV): sequencing the most valuable type-strain genomes for metagenomic binning, comparative biology and taxonomic classification.</title>
        <authorList>
            <person name="Goeker M."/>
        </authorList>
    </citation>
    <scope>NUCLEOTIDE SEQUENCE [LARGE SCALE GENOMIC DNA]</scope>
    <source>
        <strain evidence="2 3">BW863</strain>
    </source>
</reference>
<dbReference type="PANTHER" id="PTHR48079:SF6">
    <property type="entry name" value="NAD(P)-BINDING DOMAIN-CONTAINING PROTEIN-RELATED"/>
    <property type="match status" value="1"/>
</dbReference>
<protein>
    <submittedName>
        <fullName evidence="2">Nucleoside-diphosphate-sugar epimerase</fullName>
    </submittedName>
</protein>
<dbReference type="GO" id="GO:0004029">
    <property type="term" value="F:aldehyde dehydrogenase (NAD+) activity"/>
    <property type="evidence" value="ECO:0007669"/>
    <property type="project" value="TreeGrafter"/>
</dbReference>
<dbReference type="InterPro" id="IPR001509">
    <property type="entry name" value="Epimerase_deHydtase"/>
</dbReference>
<dbReference type="PANTHER" id="PTHR48079">
    <property type="entry name" value="PROTEIN YEEZ"/>
    <property type="match status" value="1"/>
</dbReference>
<dbReference type="EMBL" id="QUMO01000005">
    <property type="protein sequence ID" value="REF84107.1"/>
    <property type="molecule type" value="Genomic_DNA"/>
</dbReference>
<dbReference type="SUPFAM" id="SSF51735">
    <property type="entry name" value="NAD(P)-binding Rossmann-fold domains"/>
    <property type="match status" value="1"/>
</dbReference>
<evidence type="ECO:0000313" key="2">
    <source>
        <dbReference type="EMBL" id="REF84107.1"/>
    </source>
</evidence>
<name>A0A3D9YNH2_9HYPH</name>
<evidence type="ECO:0000259" key="1">
    <source>
        <dbReference type="Pfam" id="PF01370"/>
    </source>
</evidence>
<dbReference type="Pfam" id="PF01370">
    <property type="entry name" value="Epimerase"/>
    <property type="match status" value="1"/>
</dbReference>
<gene>
    <name evidence="2" type="ORF">DES32_2952</name>
</gene>